<proteinExistence type="predicted"/>
<accession>A0AC35UFB0</accession>
<name>A0AC35UFB0_9BILA</name>
<protein>
    <submittedName>
        <fullName evidence="2">Saposin A-type domain-containing protein</fullName>
    </submittedName>
</protein>
<sequence length="253" mass="28874">MLFLYILLTFVYLVGGARNDCGEIPPALWCMNKHLAAECGFHELCNRYEEEMNNKTLKITLLYESLCPDCQEYIAGPLFDVYTAFKDYIELELIPYGNAKRDPKTDQLTCQHGPEECVLNKFQNCAVHFLDRSFEFVYCFENSLSKGFKLEAAAKVCFAYLETDTKTIDMIGHCFQGSQGNKFQLESAKRTEAAYPEKHKYVPWLYFNDISIGKAQSLQSSLPAAICEWFVGQNAPPSCQQNQNTLQHCNKSP</sequence>
<evidence type="ECO:0000313" key="1">
    <source>
        <dbReference type="Proteomes" id="UP000095286"/>
    </source>
</evidence>
<reference evidence="2" key="1">
    <citation type="submission" date="2016-11" db="UniProtKB">
        <authorList>
            <consortium name="WormBaseParasite"/>
        </authorList>
    </citation>
    <scope>IDENTIFICATION</scope>
    <source>
        <strain evidence="2">KR3021</strain>
    </source>
</reference>
<dbReference type="WBParaSite" id="RSKR_0001108000.1">
    <property type="protein sequence ID" value="RSKR_0001108000.1"/>
    <property type="gene ID" value="RSKR_0001108000"/>
</dbReference>
<organism evidence="1 2">
    <name type="scientific">Rhabditophanes sp. KR3021</name>
    <dbReference type="NCBI Taxonomy" id="114890"/>
    <lineage>
        <taxon>Eukaryota</taxon>
        <taxon>Metazoa</taxon>
        <taxon>Ecdysozoa</taxon>
        <taxon>Nematoda</taxon>
        <taxon>Chromadorea</taxon>
        <taxon>Rhabditida</taxon>
        <taxon>Tylenchina</taxon>
        <taxon>Panagrolaimomorpha</taxon>
        <taxon>Strongyloidoidea</taxon>
        <taxon>Alloionematidae</taxon>
        <taxon>Rhabditophanes</taxon>
    </lineage>
</organism>
<evidence type="ECO:0000313" key="2">
    <source>
        <dbReference type="WBParaSite" id="RSKR_0001108000.1"/>
    </source>
</evidence>
<dbReference type="Proteomes" id="UP000095286">
    <property type="component" value="Unplaced"/>
</dbReference>